<feature type="binding site" evidence="8">
    <location>
        <position position="174"/>
    </location>
    <ligand>
        <name>FAD</name>
        <dbReference type="ChEBI" id="CHEBI:57692"/>
    </ligand>
</feature>
<proteinExistence type="inferred from homology"/>
<dbReference type="InterPro" id="IPR017938">
    <property type="entry name" value="Riboflavin_synthase-like_b-brl"/>
</dbReference>
<dbReference type="InterPro" id="IPR008333">
    <property type="entry name" value="Cbr1-like_FAD-bd_dom"/>
</dbReference>
<keyword evidence="12" id="KW-1185">Reference proteome</keyword>
<organism evidence="11 12">
    <name type="scientific">Verticillium nonalfalfae</name>
    <dbReference type="NCBI Taxonomy" id="1051616"/>
    <lineage>
        <taxon>Eukaryota</taxon>
        <taxon>Fungi</taxon>
        <taxon>Dikarya</taxon>
        <taxon>Ascomycota</taxon>
        <taxon>Pezizomycotina</taxon>
        <taxon>Sordariomycetes</taxon>
        <taxon>Hypocreomycetidae</taxon>
        <taxon>Glomerellales</taxon>
        <taxon>Plectosphaerellaceae</taxon>
        <taxon>Verticillium</taxon>
    </lineage>
</organism>
<dbReference type="InterPro" id="IPR001834">
    <property type="entry name" value="CBR-like"/>
</dbReference>
<evidence type="ECO:0000256" key="2">
    <source>
        <dbReference type="ARBA" id="ARBA00004370"/>
    </source>
</evidence>
<protein>
    <recommendedName>
        <fullName evidence="10">FAD-binding FR-type domain-containing protein</fullName>
    </recommendedName>
</protein>
<dbReference type="GO" id="GO:0016020">
    <property type="term" value="C:membrane"/>
    <property type="evidence" value="ECO:0007669"/>
    <property type="project" value="UniProtKB-SubCell"/>
</dbReference>
<dbReference type="GO" id="GO:0005739">
    <property type="term" value="C:mitochondrion"/>
    <property type="evidence" value="ECO:0007669"/>
    <property type="project" value="TreeGrafter"/>
</dbReference>
<dbReference type="Pfam" id="PF00970">
    <property type="entry name" value="FAD_binding_6"/>
    <property type="match status" value="1"/>
</dbReference>
<gene>
    <name evidence="11" type="ORF">D7B24_007108</name>
</gene>
<dbReference type="EMBL" id="RBVV01000054">
    <property type="protein sequence ID" value="RNJ56619.1"/>
    <property type="molecule type" value="Genomic_DNA"/>
</dbReference>
<dbReference type="PROSITE" id="PS51384">
    <property type="entry name" value="FAD_FR"/>
    <property type="match status" value="1"/>
</dbReference>
<evidence type="ECO:0000313" key="12">
    <source>
        <dbReference type="Proteomes" id="UP000267145"/>
    </source>
</evidence>
<dbReference type="InterPro" id="IPR039261">
    <property type="entry name" value="FNR_nucleotide-bd"/>
</dbReference>
<evidence type="ECO:0000256" key="3">
    <source>
        <dbReference type="ARBA" id="ARBA00006105"/>
    </source>
</evidence>
<dbReference type="Gene3D" id="2.40.30.10">
    <property type="entry name" value="Translation factors"/>
    <property type="match status" value="1"/>
</dbReference>
<evidence type="ECO:0000256" key="1">
    <source>
        <dbReference type="ARBA" id="ARBA00001974"/>
    </source>
</evidence>
<dbReference type="AlphaFoldDB" id="A0A3M9Y816"/>
<keyword evidence="7" id="KW-0472">Membrane</keyword>
<comment type="caution">
    <text evidence="11">The sequence shown here is derived from an EMBL/GenBank/DDBJ whole genome shotgun (WGS) entry which is preliminary data.</text>
</comment>
<reference evidence="11 12" key="1">
    <citation type="submission" date="2018-10" db="EMBL/GenBank/DDBJ databases">
        <title>Genome sequence of Verticillium nonalfalfae VnAa140.</title>
        <authorList>
            <person name="Stajich J.E."/>
            <person name="Kasson M.T."/>
        </authorList>
    </citation>
    <scope>NUCLEOTIDE SEQUENCE [LARGE SCALE GENOMIC DNA]</scope>
    <source>
        <strain evidence="11 12">VnAa140</strain>
    </source>
</reference>
<feature type="region of interest" description="Disordered" evidence="9">
    <location>
        <begin position="20"/>
        <end position="78"/>
    </location>
</feature>
<dbReference type="PRINTS" id="PR00406">
    <property type="entry name" value="CYTB5RDTASE"/>
</dbReference>
<dbReference type="PANTHER" id="PTHR19370:SF189">
    <property type="entry name" value="CYTOCHROME C MITOCHONDRIAL IMPORT FACTOR CYC2"/>
    <property type="match status" value="1"/>
</dbReference>
<evidence type="ECO:0000256" key="9">
    <source>
        <dbReference type="SAM" id="MobiDB-lite"/>
    </source>
</evidence>
<evidence type="ECO:0000256" key="7">
    <source>
        <dbReference type="ARBA" id="ARBA00023136"/>
    </source>
</evidence>
<comment type="subcellular location">
    <subcellularLocation>
        <location evidence="2">Membrane</location>
    </subcellularLocation>
</comment>
<feature type="binding site" evidence="8">
    <location>
        <position position="200"/>
    </location>
    <ligand>
        <name>FAD</name>
        <dbReference type="ChEBI" id="CHEBI:57692"/>
    </ligand>
</feature>
<dbReference type="RefSeq" id="XP_028494777.1">
    <property type="nucleotide sequence ID" value="XM_028641223.1"/>
</dbReference>
<dbReference type="SUPFAM" id="SSF52343">
    <property type="entry name" value="Ferredoxin reductase-like, C-terminal NADP-linked domain"/>
    <property type="match status" value="1"/>
</dbReference>
<evidence type="ECO:0000256" key="4">
    <source>
        <dbReference type="ARBA" id="ARBA00022630"/>
    </source>
</evidence>
<dbReference type="CDD" id="cd06183">
    <property type="entry name" value="cyt_b5_reduct_like"/>
    <property type="match status" value="1"/>
</dbReference>
<comment type="cofactor">
    <cofactor evidence="1 8">
        <name>FAD</name>
        <dbReference type="ChEBI" id="CHEBI:57692"/>
    </cofactor>
</comment>
<feature type="binding site" evidence="8">
    <location>
        <position position="176"/>
    </location>
    <ligand>
        <name>FAD</name>
        <dbReference type="ChEBI" id="CHEBI:57692"/>
    </ligand>
</feature>
<feature type="domain" description="FAD-binding FR-type" evidence="10">
    <location>
        <begin position="113"/>
        <end position="224"/>
    </location>
</feature>
<evidence type="ECO:0000256" key="5">
    <source>
        <dbReference type="ARBA" id="ARBA00022827"/>
    </source>
</evidence>
<evidence type="ECO:0000313" key="11">
    <source>
        <dbReference type="EMBL" id="RNJ56619.1"/>
    </source>
</evidence>
<dbReference type="GO" id="GO:0016491">
    <property type="term" value="F:oxidoreductase activity"/>
    <property type="evidence" value="ECO:0007669"/>
    <property type="project" value="UniProtKB-KW"/>
</dbReference>
<keyword evidence="6" id="KW-0560">Oxidoreductase</keyword>
<name>A0A3M9Y816_9PEZI</name>
<dbReference type="Gene3D" id="3.40.50.80">
    <property type="entry name" value="Nucleotide-binding domain of ferredoxin-NADP reductase (FNR) module"/>
    <property type="match status" value="1"/>
</dbReference>
<evidence type="ECO:0000256" key="6">
    <source>
        <dbReference type="ARBA" id="ARBA00023002"/>
    </source>
</evidence>
<keyword evidence="4 8" id="KW-0285">Flavoprotein</keyword>
<evidence type="ECO:0000256" key="8">
    <source>
        <dbReference type="PIRSR" id="PIRSR601834-1"/>
    </source>
</evidence>
<dbReference type="SUPFAM" id="SSF63380">
    <property type="entry name" value="Riboflavin synthase domain-like"/>
    <property type="match status" value="1"/>
</dbReference>
<feature type="compositionally biased region" description="Low complexity" evidence="9">
    <location>
        <begin position="20"/>
        <end position="36"/>
    </location>
</feature>
<dbReference type="GeneID" id="39610797"/>
<dbReference type="Proteomes" id="UP000267145">
    <property type="component" value="Unassembled WGS sequence"/>
</dbReference>
<accession>A0A3M9Y816</accession>
<sequence length="469" mass="49237">MLPDRSLSIRGVLTLTRTLTQTSPSSSSTIRLCSTRLRPRPTSPRQVGRFSTTPRTHATTSTSIASQTPSATPPPRRSATSKLLAFTLITASAIYYLTTDDAAPSSAHIFNDHRFTPFTLVDREPVSATSFVLTLHPATTTLPPSEVAAQLAAPWTANDLWSLEVKQPQLQIAREYTPLPNAPPGALRFLVRAINGGEVSTYLSRLPLGATIDLRGPHGSFDLQARLRPEGRLVFLAGGTGIASALQAAHSVLDRTDSRHPAVTILWAVRARDEIQATQAAAAAAAAGPASPRRPWWNPFRAAAPEPELLTPDIAAPTQTTRDLLALQSRHPSLHVHFFVDGDTPPLAAAALAATLRAAPPASHNDTCALHAQTRHVAVADGGPNAGTRSRFPAGACACAGAGAGADAGASPPGKNLLLVSGPDGFVAALAGAKPWRGGGQVQGRVGGVLGELERREGGLLRDWLVLKL</sequence>
<feature type="binding site" evidence="8">
    <location>
        <position position="190"/>
    </location>
    <ligand>
        <name>FAD</name>
        <dbReference type="ChEBI" id="CHEBI:57692"/>
    </ligand>
</feature>
<dbReference type="PANTHER" id="PTHR19370">
    <property type="entry name" value="NADH-CYTOCHROME B5 REDUCTASE"/>
    <property type="match status" value="1"/>
</dbReference>
<feature type="binding site" evidence="8">
    <location>
        <position position="199"/>
    </location>
    <ligand>
        <name>FAD</name>
        <dbReference type="ChEBI" id="CHEBI:57692"/>
    </ligand>
</feature>
<keyword evidence="5 8" id="KW-0274">FAD</keyword>
<evidence type="ECO:0000259" key="10">
    <source>
        <dbReference type="PROSITE" id="PS51384"/>
    </source>
</evidence>
<dbReference type="STRING" id="1051616.A0A3M9Y816"/>
<feature type="compositionally biased region" description="Low complexity" evidence="9">
    <location>
        <begin position="51"/>
        <end position="63"/>
    </location>
</feature>
<dbReference type="InterPro" id="IPR017927">
    <property type="entry name" value="FAD-bd_FR_type"/>
</dbReference>
<comment type="similarity">
    <text evidence="3">Belongs to the flavoprotein pyridine nucleotide cytochrome reductase family.</text>
</comment>